<evidence type="ECO:0000313" key="7">
    <source>
        <dbReference type="Proteomes" id="UP000256869"/>
    </source>
</evidence>
<dbReference type="EMBL" id="QRDY01000006">
    <property type="protein sequence ID" value="RED60258.1"/>
    <property type="molecule type" value="Genomic_DNA"/>
</dbReference>
<proteinExistence type="predicted"/>
<sequence>MNTAQRLGYGKEERLLIVNADDFGLCRSVNETVTAMLSDKAVSSTTIMMNCSWSADAVGMILATDPNADVGVHWTLTSEWPSYKWGALCRTRPTITLAGPDGWFPETIAEVEQRADPEEVRQELIAQAKAAIQAGLTLSHADNHMGSLYGFHSGNDLLPVAFDVCASYGLPFRLPRRLMPVGGRSIPTELHDRAKIRVRQADDRGIVLPDYVLGPEYRLNPGESYESMKAEGVSLIRHLLPGVTEWIAHPASVTEELRSFHGHPDKRGMEVVFWRDEEVRAILAQEQIRLIGWKELQELQSTLSA</sequence>
<evidence type="ECO:0000256" key="3">
    <source>
        <dbReference type="ARBA" id="ARBA00022801"/>
    </source>
</evidence>
<evidence type="ECO:0000256" key="4">
    <source>
        <dbReference type="ARBA" id="ARBA00022842"/>
    </source>
</evidence>
<keyword evidence="4" id="KW-0460">Magnesium</keyword>
<reference evidence="6 7" key="1">
    <citation type="submission" date="2018-07" db="EMBL/GenBank/DDBJ databases">
        <title>Genomic Encyclopedia of Type Strains, Phase III (KMG-III): the genomes of soil and plant-associated and newly described type strains.</title>
        <authorList>
            <person name="Whitman W."/>
        </authorList>
    </citation>
    <scope>NUCLEOTIDE SEQUENCE [LARGE SCALE GENOMIC DNA]</scope>
    <source>
        <strain evidence="6 7">CECT 8236</strain>
    </source>
</reference>
<dbReference type="Pfam" id="PF04794">
    <property type="entry name" value="YdjC"/>
    <property type="match status" value="1"/>
</dbReference>
<dbReference type="GO" id="GO:0046872">
    <property type="term" value="F:metal ion binding"/>
    <property type="evidence" value="ECO:0007669"/>
    <property type="project" value="UniProtKB-KW"/>
</dbReference>
<dbReference type="Proteomes" id="UP000256869">
    <property type="component" value="Unassembled WGS sequence"/>
</dbReference>
<accession>A0A3D9IET1</accession>
<dbReference type="SUPFAM" id="SSF88713">
    <property type="entry name" value="Glycoside hydrolase/deacetylase"/>
    <property type="match status" value="1"/>
</dbReference>
<comment type="cofactor">
    <cofactor evidence="1">
        <name>Mg(2+)</name>
        <dbReference type="ChEBI" id="CHEBI:18420"/>
    </cofactor>
</comment>
<comment type="caution">
    <text evidence="6">The sequence shown here is derived from an EMBL/GenBank/DDBJ whole genome shotgun (WGS) entry which is preliminary data.</text>
</comment>
<protein>
    <recommendedName>
        <fullName evidence="8">ChbG/HpnK family deacetylase</fullName>
    </recommendedName>
</protein>
<dbReference type="GO" id="GO:0016787">
    <property type="term" value="F:hydrolase activity"/>
    <property type="evidence" value="ECO:0007669"/>
    <property type="project" value="UniProtKB-KW"/>
</dbReference>
<dbReference type="InterPro" id="IPR006879">
    <property type="entry name" value="YdjC-like"/>
</dbReference>
<organism evidence="6 7">
    <name type="scientific">Cohnella lupini</name>
    <dbReference type="NCBI Taxonomy" id="1294267"/>
    <lineage>
        <taxon>Bacteria</taxon>
        <taxon>Bacillati</taxon>
        <taxon>Bacillota</taxon>
        <taxon>Bacilli</taxon>
        <taxon>Bacillales</taxon>
        <taxon>Paenibacillaceae</taxon>
        <taxon>Cohnella</taxon>
    </lineage>
</organism>
<dbReference type="GO" id="GO:0019213">
    <property type="term" value="F:deacetylase activity"/>
    <property type="evidence" value="ECO:0007669"/>
    <property type="project" value="TreeGrafter"/>
</dbReference>
<keyword evidence="5" id="KW-0119">Carbohydrate metabolism</keyword>
<dbReference type="Gene3D" id="3.20.20.370">
    <property type="entry name" value="Glycoside hydrolase/deacetylase"/>
    <property type="match status" value="1"/>
</dbReference>
<evidence type="ECO:0000256" key="2">
    <source>
        <dbReference type="ARBA" id="ARBA00022723"/>
    </source>
</evidence>
<dbReference type="PANTHER" id="PTHR31609">
    <property type="entry name" value="YDJC DEACETYLASE FAMILY MEMBER"/>
    <property type="match status" value="1"/>
</dbReference>
<keyword evidence="3" id="KW-0378">Hydrolase</keyword>
<evidence type="ECO:0000256" key="5">
    <source>
        <dbReference type="ARBA" id="ARBA00023277"/>
    </source>
</evidence>
<keyword evidence="2" id="KW-0479">Metal-binding</keyword>
<dbReference type="AlphaFoldDB" id="A0A3D9IET1"/>
<dbReference type="GO" id="GO:0005975">
    <property type="term" value="P:carbohydrate metabolic process"/>
    <property type="evidence" value="ECO:0007669"/>
    <property type="project" value="InterPro"/>
</dbReference>
<keyword evidence="7" id="KW-1185">Reference proteome</keyword>
<gene>
    <name evidence="6" type="ORF">DFP95_10647</name>
</gene>
<evidence type="ECO:0008006" key="8">
    <source>
        <dbReference type="Google" id="ProtNLM"/>
    </source>
</evidence>
<dbReference type="OrthoDB" id="9774177at2"/>
<dbReference type="InterPro" id="IPR011330">
    <property type="entry name" value="Glyco_hydro/deAcase_b/a-brl"/>
</dbReference>
<dbReference type="PANTHER" id="PTHR31609:SF1">
    <property type="entry name" value="CARBOHYDRATE DEACETYLASE"/>
    <property type="match status" value="1"/>
</dbReference>
<dbReference type="RefSeq" id="WP_115992982.1">
    <property type="nucleotide sequence ID" value="NZ_QRDY01000006.1"/>
</dbReference>
<evidence type="ECO:0000256" key="1">
    <source>
        <dbReference type="ARBA" id="ARBA00001946"/>
    </source>
</evidence>
<dbReference type="CDD" id="cd10802">
    <property type="entry name" value="YdjC_TTHB029_like"/>
    <property type="match status" value="1"/>
</dbReference>
<name>A0A3D9IET1_9BACL</name>
<evidence type="ECO:0000313" key="6">
    <source>
        <dbReference type="EMBL" id="RED60258.1"/>
    </source>
</evidence>